<dbReference type="GO" id="GO:0006508">
    <property type="term" value="P:proteolysis"/>
    <property type="evidence" value="ECO:0007669"/>
    <property type="project" value="UniProtKB-KW"/>
</dbReference>
<dbReference type="EMBL" id="CP038631">
    <property type="protein sequence ID" value="QCC45929.1"/>
    <property type="molecule type" value="Genomic_DNA"/>
</dbReference>
<feature type="transmembrane region" description="Helical" evidence="1">
    <location>
        <begin position="72"/>
        <end position="94"/>
    </location>
</feature>
<proteinExistence type="predicted"/>
<keyword evidence="4" id="KW-0378">Hydrolase</keyword>
<feature type="transmembrane region" description="Helical" evidence="1">
    <location>
        <begin position="181"/>
        <end position="202"/>
    </location>
</feature>
<dbReference type="GO" id="GO:0004175">
    <property type="term" value="F:endopeptidase activity"/>
    <property type="evidence" value="ECO:0007669"/>
    <property type="project" value="UniProtKB-ARBA"/>
</dbReference>
<evidence type="ECO:0000256" key="1">
    <source>
        <dbReference type="SAM" id="Phobius"/>
    </source>
</evidence>
<dbReference type="InterPro" id="IPR003675">
    <property type="entry name" value="Rce1/LyrA-like_dom"/>
</dbReference>
<dbReference type="Pfam" id="PF02517">
    <property type="entry name" value="Rce1-like"/>
    <property type="match status" value="1"/>
</dbReference>
<reference evidence="3 5" key="1">
    <citation type="journal article" date="2019" name="Microbiol. Resour. Announc.">
        <title>The Genome Sequence of the Halobacterium salinarum Type Strain Is Closely Related to That of Laboratory Strains NRC-1 and R1.</title>
        <authorList>
            <person name="Pfeiffer F."/>
            <person name="Marchfelder A."/>
            <person name="Habermann B."/>
            <person name="Dyall-Smith M.L."/>
        </authorList>
    </citation>
    <scope>NUCLEOTIDE SEQUENCE [LARGE SCALE GENOMIC DNA]</scope>
    <source>
        <strain evidence="3">91-R6</strain>
        <strain evidence="5">ATCC 33171 / DSM 3754 / JCM 8978 / NBRC 102687 / NCIMB 764 / 91-R6</strain>
    </source>
</reference>
<evidence type="ECO:0000313" key="4">
    <source>
        <dbReference type="EMBL" id="TYO82186.1"/>
    </source>
</evidence>
<keyword evidence="4" id="KW-0645">Protease</keyword>
<reference evidence="3" key="3">
    <citation type="journal article" name="MicrobiologyOpen">
        <title>Whole-genome comparison between the type strain of Halobacterium salinarum (DSM 3754(T)) and the laboratory strains R1 and NRC-1.</title>
        <authorList>
            <person name="Pfeiffer F."/>
            <person name="Losensky G."/>
            <person name="Marchfelder A."/>
            <person name="Habermann B."/>
            <person name="Dyall-Smith M."/>
        </authorList>
    </citation>
    <scope>NUCLEOTIDE SEQUENCE</scope>
    <source>
        <strain evidence="3">91-R6</strain>
    </source>
</reference>
<evidence type="ECO:0000259" key="2">
    <source>
        <dbReference type="Pfam" id="PF02517"/>
    </source>
</evidence>
<dbReference type="GeneID" id="39856118"/>
<gene>
    <name evidence="4" type="ORF">APQ99_00704</name>
    <name evidence="3" type="ORF">HBSAL_11435</name>
</gene>
<evidence type="ECO:0000313" key="6">
    <source>
        <dbReference type="Proteomes" id="UP000323075"/>
    </source>
</evidence>
<feature type="transmembrane region" description="Helical" evidence="1">
    <location>
        <begin position="141"/>
        <end position="161"/>
    </location>
</feature>
<organism evidence="3 5">
    <name type="scientific">Halobacterium salinarum (strain ATCC 33171 / DSM 3754 / JCM 8978 / NBRC 102687 / NCIMB 764 / 91-R6)</name>
    <dbReference type="NCBI Taxonomy" id="2597657"/>
    <lineage>
        <taxon>Archaea</taxon>
        <taxon>Methanobacteriati</taxon>
        <taxon>Methanobacteriota</taxon>
        <taxon>Stenosarchaea group</taxon>
        <taxon>Halobacteria</taxon>
        <taxon>Halobacteriales</taxon>
        <taxon>Halobacteriaceae</taxon>
        <taxon>Halobacterium</taxon>
    </lineage>
</organism>
<feature type="domain" description="CAAX prenyl protease 2/Lysostaphin resistance protein A-like" evidence="2">
    <location>
        <begin position="119"/>
        <end position="206"/>
    </location>
</feature>
<dbReference type="EMBL" id="VRYN01000001">
    <property type="protein sequence ID" value="TYO82186.1"/>
    <property type="molecule type" value="Genomic_DNA"/>
</dbReference>
<keyword evidence="1" id="KW-0472">Membrane</keyword>
<dbReference type="Proteomes" id="UP000296216">
    <property type="component" value="Chromosome"/>
</dbReference>
<name>A0A4D6GVW9_HALS9</name>
<keyword evidence="1" id="KW-1133">Transmembrane helix</keyword>
<sequence>MDWVVVLGGLALSLGGFEAVSRLQDRLGRPSDGLEPHVWKWLVPAAVAGYVLAVEGRPLSSIGWTVAGPLPFAYHTAVGLAAMLGSALLFSPLWEALGTADAMRDGMAAFTDRSVAERLVVAGTAGVTEEVPYRGYAVERVTALTGSPLLAAAVSLVAFLAAHVGEHWSRAAAVQMAQPTVVLLALYLWTHSLPVVMAVHALNDAVGLLLAGDTTARPSE</sequence>
<protein>
    <submittedName>
        <fullName evidence="3">Abi/CAAX domain protein</fullName>
    </submittedName>
    <submittedName>
        <fullName evidence="4">CAAX protease self-immunity</fullName>
    </submittedName>
</protein>
<dbReference type="GO" id="GO:0080120">
    <property type="term" value="P:CAAX-box protein maturation"/>
    <property type="evidence" value="ECO:0007669"/>
    <property type="project" value="UniProtKB-ARBA"/>
</dbReference>
<reference evidence="4 6" key="2">
    <citation type="submission" date="2019-07" db="EMBL/GenBank/DDBJ databases">
        <title>Genomic Encyclopedia of Archaeal and Bacterial Type Strains, Phase II (KMG-II): from individual species to whole genera.</title>
        <authorList>
            <person name="Goeker M."/>
        </authorList>
    </citation>
    <scope>NUCLEOTIDE SEQUENCE [LARGE SCALE GENOMIC DNA]</scope>
    <source>
        <strain evidence="4 6">DSM 3754</strain>
    </source>
</reference>
<evidence type="ECO:0000313" key="5">
    <source>
        <dbReference type="Proteomes" id="UP000296216"/>
    </source>
</evidence>
<dbReference type="RefSeq" id="WP_136361623.1">
    <property type="nucleotide sequence ID" value="NZ_VRYN01000001.1"/>
</dbReference>
<evidence type="ECO:0000313" key="3">
    <source>
        <dbReference type="EMBL" id="QCC45929.1"/>
    </source>
</evidence>
<dbReference type="AlphaFoldDB" id="A0A4D6GVW9"/>
<accession>A0A4D6GVW9</accession>
<dbReference type="Proteomes" id="UP000323075">
    <property type="component" value="Unassembled WGS sequence"/>
</dbReference>
<keyword evidence="1" id="KW-0812">Transmembrane</keyword>